<evidence type="ECO:0000313" key="2">
    <source>
        <dbReference type="Proteomes" id="UP000029452"/>
    </source>
</evidence>
<dbReference type="EMBL" id="JPGK01000002">
    <property type="protein sequence ID" value="KGA94559.1"/>
    <property type="molecule type" value="Genomic_DNA"/>
</dbReference>
<dbReference type="AlphaFoldDB" id="A0A094X7S5"/>
<gene>
    <name evidence="1" type="ORF">LptCag_1989</name>
</gene>
<accession>A0A094X7S5</accession>
<comment type="caution">
    <text evidence="1">The sequence shown here is derived from an EMBL/GenBank/DDBJ whole genome shotgun (WGS) entry which is preliminary data.</text>
</comment>
<dbReference type="PATRIC" id="fig|178606.4.peg.523"/>
<evidence type="ECO:0000313" key="1">
    <source>
        <dbReference type="EMBL" id="KGA94559.1"/>
    </source>
</evidence>
<reference evidence="1 2" key="1">
    <citation type="submission" date="2014-06" db="EMBL/GenBank/DDBJ databases">
        <title>Draft genome sequence of iron oxidizing acidophile Leptospirillum ferriphilum DSM14647.</title>
        <authorList>
            <person name="Cardenas J.P."/>
            <person name="Lazcano M."/>
            <person name="Ossandon F.J."/>
            <person name="Corbett M."/>
            <person name="Holmes D.S."/>
            <person name="Watkin E."/>
        </authorList>
    </citation>
    <scope>NUCLEOTIDE SEQUENCE [LARGE SCALE GENOMIC DNA]</scope>
    <source>
        <strain evidence="1 2">DSM 14647</strain>
    </source>
</reference>
<dbReference type="Proteomes" id="UP000029452">
    <property type="component" value="Unassembled WGS sequence"/>
</dbReference>
<proteinExistence type="predicted"/>
<sequence>MFYVSISVRHIITILPGSVRRNFSIVTDLYLGLLFLPVITFEPQVLF</sequence>
<name>A0A094X7S5_9BACT</name>
<protein>
    <submittedName>
        <fullName evidence="1">Uncharacterized protein</fullName>
    </submittedName>
</protein>
<organism evidence="1 2">
    <name type="scientific">Leptospirillum ferriphilum</name>
    <dbReference type="NCBI Taxonomy" id="178606"/>
    <lineage>
        <taxon>Bacteria</taxon>
        <taxon>Pseudomonadati</taxon>
        <taxon>Nitrospirota</taxon>
        <taxon>Nitrospiria</taxon>
        <taxon>Nitrospirales</taxon>
        <taxon>Nitrospiraceae</taxon>
        <taxon>Leptospirillum</taxon>
    </lineage>
</organism>